<evidence type="ECO:0000256" key="1">
    <source>
        <dbReference type="SAM" id="MobiDB-lite"/>
    </source>
</evidence>
<comment type="caution">
    <text evidence="2">The sequence shown here is derived from an EMBL/GenBank/DDBJ whole genome shotgun (WGS) entry which is preliminary data.</text>
</comment>
<name>A0ABT1W1M4_9PROT</name>
<evidence type="ECO:0000313" key="2">
    <source>
        <dbReference type="EMBL" id="MCQ8242497.1"/>
    </source>
</evidence>
<dbReference type="EMBL" id="JAMZEJ010000013">
    <property type="protein sequence ID" value="MCQ8242497.1"/>
    <property type="molecule type" value="Genomic_DNA"/>
</dbReference>
<proteinExistence type="predicted"/>
<feature type="region of interest" description="Disordered" evidence="1">
    <location>
        <begin position="1"/>
        <end position="22"/>
    </location>
</feature>
<evidence type="ECO:0000313" key="3">
    <source>
        <dbReference type="Proteomes" id="UP001524547"/>
    </source>
</evidence>
<protein>
    <recommendedName>
        <fullName evidence="4">Lipoprotein transmembrane</fullName>
    </recommendedName>
</protein>
<gene>
    <name evidence="2" type="ORF">NFI88_16875</name>
</gene>
<dbReference type="Proteomes" id="UP001524547">
    <property type="component" value="Unassembled WGS sequence"/>
</dbReference>
<dbReference type="RefSeq" id="WP_422921261.1">
    <property type="nucleotide sequence ID" value="NZ_JAMZEJ010000013.1"/>
</dbReference>
<accession>A0ABT1W1M4</accession>
<evidence type="ECO:0008006" key="4">
    <source>
        <dbReference type="Google" id="ProtNLM"/>
    </source>
</evidence>
<keyword evidence="3" id="KW-1185">Reference proteome</keyword>
<reference evidence="2 3" key="1">
    <citation type="submission" date="2022-06" db="EMBL/GenBank/DDBJ databases">
        <title>Rhizosaccharibacter gen. nov. sp. nov. KSS12, endophytic bacteria isolated from sugarcane.</title>
        <authorList>
            <person name="Pitiwittayakul N."/>
        </authorList>
    </citation>
    <scope>NUCLEOTIDE SEQUENCE [LARGE SCALE GENOMIC DNA]</scope>
    <source>
        <strain evidence="2 3">KSS12</strain>
    </source>
</reference>
<feature type="compositionally biased region" description="Basic residues" evidence="1">
    <location>
        <begin position="13"/>
        <end position="22"/>
    </location>
</feature>
<organism evidence="2 3">
    <name type="scientific">Rhizosaccharibacter radicis</name>
    <dbReference type="NCBI Taxonomy" id="2782605"/>
    <lineage>
        <taxon>Bacteria</taxon>
        <taxon>Pseudomonadati</taxon>
        <taxon>Pseudomonadota</taxon>
        <taxon>Alphaproteobacteria</taxon>
        <taxon>Acetobacterales</taxon>
        <taxon>Acetobacteraceae</taxon>
        <taxon>Rhizosaccharibacter</taxon>
    </lineage>
</organism>
<sequence length="62" mass="6866">MDTYSSTAPAARPARHRGPSRRLRPVAALALALAGLSLGGCVVYEPSPYYHHPYGYRPYYGW</sequence>